<dbReference type="InterPro" id="IPR000160">
    <property type="entry name" value="GGDEF_dom"/>
</dbReference>
<keyword evidence="5" id="KW-1185">Reference proteome</keyword>
<dbReference type="RefSeq" id="WP_046172751.1">
    <property type="nucleotide sequence ID" value="NZ_LAPV01000185.1"/>
</dbReference>
<dbReference type="Gene3D" id="3.30.450.20">
    <property type="entry name" value="PAS domain"/>
    <property type="match status" value="2"/>
</dbReference>
<dbReference type="InterPro" id="IPR000014">
    <property type="entry name" value="PAS"/>
</dbReference>
<dbReference type="InterPro" id="IPR029787">
    <property type="entry name" value="Nucleotide_cyclase"/>
</dbReference>
<evidence type="ECO:0008006" key="6">
    <source>
        <dbReference type="Google" id="ProtNLM"/>
    </source>
</evidence>
<organism evidence="4 5">
    <name type="scientific">Devosia psychrophila</name>
    <dbReference type="NCBI Taxonomy" id="728005"/>
    <lineage>
        <taxon>Bacteria</taxon>
        <taxon>Pseudomonadati</taxon>
        <taxon>Pseudomonadota</taxon>
        <taxon>Alphaproteobacteria</taxon>
        <taxon>Hyphomicrobiales</taxon>
        <taxon>Devosiaceae</taxon>
        <taxon>Devosia</taxon>
    </lineage>
</organism>
<dbReference type="SUPFAM" id="SSF55785">
    <property type="entry name" value="PYP-like sensor domain (PAS domain)"/>
    <property type="match status" value="2"/>
</dbReference>
<dbReference type="SMART" id="SM00091">
    <property type="entry name" value="PAS"/>
    <property type="match status" value="2"/>
</dbReference>
<dbReference type="CDD" id="cd01949">
    <property type="entry name" value="GGDEF"/>
    <property type="match status" value="1"/>
</dbReference>
<dbReference type="PROSITE" id="PS50887">
    <property type="entry name" value="GGDEF"/>
    <property type="match status" value="1"/>
</dbReference>
<dbReference type="Gene3D" id="3.30.70.270">
    <property type="match status" value="1"/>
</dbReference>
<reference evidence="4 5" key="1">
    <citation type="submission" date="2015-03" db="EMBL/GenBank/DDBJ databases">
        <authorList>
            <person name="Lepp D."/>
            <person name="Hassan Y.I."/>
            <person name="Li X.-Z."/>
            <person name="Zhou T."/>
        </authorList>
    </citation>
    <scope>NUCLEOTIDE SEQUENCE [LARGE SCALE GENOMIC DNA]</scope>
    <source>
        <strain evidence="4 5">Cr7-05</strain>
    </source>
</reference>
<dbReference type="NCBIfam" id="TIGR00254">
    <property type="entry name" value="GGDEF"/>
    <property type="match status" value="1"/>
</dbReference>
<accession>A0ABR5DTM0</accession>
<dbReference type="InterPro" id="IPR013656">
    <property type="entry name" value="PAS_4"/>
</dbReference>
<gene>
    <name evidence="4" type="ORF">WH91_19900</name>
</gene>
<sequence length="338" mass="37005">MSILEASSNCIMVLDLDGQITSLNDAGARSLELENRQALDGQDWTDLWSGQYHSDASDAIKGARRGQRGGFTANCLSARGTVLWWDVVVSPVKTASGDVARIAVIAHDLTETRRASEEVDVARNSLDAVLSSTTDSIVVVDHDWNVIYLNKRAASSVGRNGRLAIGENIWEAYPEQVGTVFHENYIRALKTQTPVTFEGYLIELGVWLEVRAFPTGSSLSIFFHDITEAKKTRDEIYRLAHHDALTGLPNRAMFLKKLETSLAEAVVSRGSRAVVHVDLDDFKNINDTLGHDAGDAMLLAAAQRLRKWVPASGLVGRVGGDEFALLLCEDISLSQVEI</sequence>
<dbReference type="InterPro" id="IPR052155">
    <property type="entry name" value="Biofilm_reg_signaling"/>
</dbReference>
<evidence type="ECO:0000313" key="5">
    <source>
        <dbReference type="Proteomes" id="UP000033519"/>
    </source>
</evidence>
<dbReference type="InterPro" id="IPR043128">
    <property type="entry name" value="Rev_trsase/Diguanyl_cyclase"/>
</dbReference>
<dbReference type="PROSITE" id="PS50113">
    <property type="entry name" value="PAC"/>
    <property type="match status" value="1"/>
</dbReference>
<feature type="non-terminal residue" evidence="4">
    <location>
        <position position="338"/>
    </location>
</feature>
<dbReference type="NCBIfam" id="TIGR00229">
    <property type="entry name" value="sensory_box"/>
    <property type="match status" value="2"/>
</dbReference>
<evidence type="ECO:0000259" key="3">
    <source>
        <dbReference type="PROSITE" id="PS50887"/>
    </source>
</evidence>
<dbReference type="SMART" id="SM00267">
    <property type="entry name" value="GGDEF"/>
    <property type="match status" value="1"/>
</dbReference>
<feature type="domain" description="GGDEF" evidence="3">
    <location>
        <begin position="270"/>
        <end position="338"/>
    </location>
</feature>
<feature type="domain" description="PAC" evidence="2">
    <location>
        <begin position="69"/>
        <end position="121"/>
    </location>
</feature>
<dbReference type="Pfam" id="PF08448">
    <property type="entry name" value="PAS_4"/>
    <property type="match status" value="2"/>
</dbReference>
<name>A0ABR5DTM0_9HYPH</name>
<evidence type="ECO:0000313" key="4">
    <source>
        <dbReference type="EMBL" id="KKC31360.1"/>
    </source>
</evidence>
<comment type="caution">
    <text evidence="4">The sequence shown here is derived from an EMBL/GenBank/DDBJ whole genome shotgun (WGS) entry which is preliminary data.</text>
</comment>
<dbReference type="CDD" id="cd00130">
    <property type="entry name" value="PAS"/>
    <property type="match status" value="2"/>
</dbReference>
<dbReference type="EMBL" id="LAPV01000185">
    <property type="protein sequence ID" value="KKC31360.1"/>
    <property type="molecule type" value="Genomic_DNA"/>
</dbReference>
<dbReference type="PANTHER" id="PTHR44757">
    <property type="entry name" value="DIGUANYLATE CYCLASE DGCP"/>
    <property type="match status" value="1"/>
</dbReference>
<dbReference type="InterPro" id="IPR035965">
    <property type="entry name" value="PAS-like_dom_sf"/>
</dbReference>
<evidence type="ECO:0000259" key="1">
    <source>
        <dbReference type="PROSITE" id="PS50112"/>
    </source>
</evidence>
<dbReference type="Pfam" id="PF00990">
    <property type="entry name" value="GGDEF"/>
    <property type="match status" value="1"/>
</dbReference>
<dbReference type="InterPro" id="IPR000700">
    <property type="entry name" value="PAS-assoc_C"/>
</dbReference>
<dbReference type="PROSITE" id="PS50112">
    <property type="entry name" value="PAS"/>
    <property type="match status" value="1"/>
</dbReference>
<proteinExistence type="predicted"/>
<dbReference type="Proteomes" id="UP000033519">
    <property type="component" value="Unassembled WGS sequence"/>
</dbReference>
<feature type="domain" description="PAS" evidence="1">
    <location>
        <begin position="122"/>
        <end position="192"/>
    </location>
</feature>
<evidence type="ECO:0000259" key="2">
    <source>
        <dbReference type="PROSITE" id="PS50113"/>
    </source>
</evidence>
<protein>
    <recommendedName>
        <fullName evidence="6">PAS domain S-box-containing protein/diguanylate cyclase (GGDEF) domain-containing protein</fullName>
    </recommendedName>
</protein>
<dbReference type="PANTHER" id="PTHR44757:SF2">
    <property type="entry name" value="BIOFILM ARCHITECTURE MAINTENANCE PROTEIN MBAA"/>
    <property type="match status" value="1"/>
</dbReference>
<dbReference type="SUPFAM" id="SSF55073">
    <property type="entry name" value="Nucleotide cyclase"/>
    <property type="match status" value="1"/>
</dbReference>